<organism evidence="2 3">
    <name type="scientific">Pseudoduganella armeniaca</name>
    <dbReference type="NCBI Taxonomy" id="2072590"/>
    <lineage>
        <taxon>Bacteria</taxon>
        <taxon>Pseudomonadati</taxon>
        <taxon>Pseudomonadota</taxon>
        <taxon>Betaproteobacteria</taxon>
        <taxon>Burkholderiales</taxon>
        <taxon>Oxalobacteraceae</taxon>
        <taxon>Telluria group</taxon>
        <taxon>Pseudoduganella</taxon>
    </lineage>
</organism>
<dbReference type="OrthoDB" id="8661492at2"/>
<name>A0A2R4CBX4_9BURK</name>
<feature type="signal peptide" evidence="1">
    <location>
        <begin position="1"/>
        <end position="29"/>
    </location>
</feature>
<gene>
    <name evidence="2" type="ORF">C9I28_16730</name>
</gene>
<sequence>MAMARSYCRKPAIALGTLVLLWLTASAQARLTPLVVLHHCADATAPVGYFFNEDNAIVKDLIEPGARLEFRTARWPGPDYYVEVSLPLASRDGVELKPPFSRVDIYIGADSRIVRTVVDKRFWKRLGSA</sequence>
<protein>
    <submittedName>
        <fullName evidence="2">Uncharacterized protein</fullName>
    </submittedName>
</protein>
<dbReference type="EMBL" id="CP028324">
    <property type="protein sequence ID" value="AVR97105.1"/>
    <property type="molecule type" value="Genomic_DNA"/>
</dbReference>
<keyword evidence="1" id="KW-0732">Signal</keyword>
<feature type="chain" id="PRO_5015304854" evidence="1">
    <location>
        <begin position="30"/>
        <end position="129"/>
    </location>
</feature>
<evidence type="ECO:0000256" key="1">
    <source>
        <dbReference type="SAM" id="SignalP"/>
    </source>
</evidence>
<dbReference type="KEGG" id="masz:C9I28_16730"/>
<evidence type="ECO:0000313" key="3">
    <source>
        <dbReference type="Proteomes" id="UP000240505"/>
    </source>
</evidence>
<accession>A0A2R4CBX4</accession>
<proteinExistence type="predicted"/>
<reference evidence="2 3" key="1">
    <citation type="submission" date="2018-03" db="EMBL/GenBank/DDBJ databases">
        <title>Massilia armeniaca sp. nov., isolated from desert soil.</title>
        <authorList>
            <person name="Huang H."/>
            <person name="Ren M."/>
        </authorList>
    </citation>
    <scope>NUCLEOTIDE SEQUENCE [LARGE SCALE GENOMIC DNA]</scope>
    <source>
        <strain evidence="2 3">ZMN-3</strain>
    </source>
</reference>
<evidence type="ECO:0000313" key="2">
    <source>
        <dbReference type="EMBL" id="AVR97105.1"/>
    </source>
</evidence>
<dbReference type="Proteomes" id="UP000240505">
    <property type="component" value="Chromosome"/>
</dbReference>
<dbReference type="AlphaFoldDB" id="A0A2R4CBX4"/>
<keyword evidence="3" id="KW-1185">Reference proteome</keyword>